<protein>
    <submittedName>
        <fullName evidence="1">1052_t:CDS:1</fullName>
    </submittedName>
</protein>
<dbReference type="AlphaFoldDB" id="A0A9N9JQ90"/>
<name>A0A9N9JQ90_9GLOM</name>
<evidence type="ECO:0000313" key="1">
    <source>
        <dbReference type="EMBL" id="CAG8791247.1"/>
    </source>
</evidence>
<comment type="caution">
    <text evidence="1">The sequence shown here is derived from an EMBL/GenBank/DDBJ whole genome shotgun (WGS) entry which is preliminary data.</text>
</comment>
<reference evidence="1" key="1">
    <citation type="submission" date="2021-06" db="EMBL/GenBank/DDBJ databases">
        <authorList>
            <person name="Kallberg Y."/>
            <person name="Tangrot J."/>
            <person name="Rosling A."/>
        </authorList>
    </citation>
    <scope>NUCLEOTIDE SEQUENCE</scope>
    <source>
        <strain evidence="1">MA453B</strain>
    </source>
</reference>
<proteinExistence type="predicted"/>
<keyword evidence="2" id="KW-1185">Reference proteome</keyword>
<accession>A0A9N9JQ90</accession>
<gene>
    <name evidence="1" type="ORF">DERYTH_LOCUS21480</name>
</gene>
<feature type="non-terminal residue" evidence="1">
    <location>
        <position position="1"/>
    </location>
</feature>
<sequence length="63" mass="7046">QQNTVAKSSLLQAQYTAIQTSNQVPTGCVLKPNCDEYVKTFCSEEELEVQIWPLMNLGSLKNL</sequence>
<dbReference type="EMBL" id="CAJVPY010027484">
    <property type="protein sequence ID" value="CAG8791247.1"/>
    <property type="molecule type" value="Genomic_DNA"/>
</dbReference>
<organism evidence="1 2">
    <name type="scientific">Dentiscutata erythropus</name>
    <dbReference type="NCBI Taxonomy" id="1348616"/>
    <lineage>
        <taxon>Eukaryota</taxon>
        <taxon>Fungi</taxon>
        <taxon>Fungi incertae sedis</taxon>
        <taxon>Mucoromycota</taxon>
        <taxon>Glomeromycotina</taxon>
        <taxon>Glomeromycetes</taxon>
        <taxon>Diversisporales</taxon>
        <taxon>Gigasporaceae</taxon>
        <taxon>Dentiscutata</taxon>
    </lineage>
</organism>
<evidence type="ECO:0000313" key="2">
    <source>
        <dbReference type="Proteomes" id="UP000789405"/>
    </source>
</evidence>
<dbReference type="Proteomes" id="UP000789405">
    <property type="component" value="Unassembled WGS sequence"/>
</dbReference>